<name>A0ABQ5LTS7_9RHOB</name>
<evidence type="ECO:0000313" key="3">
    <source>
        <dbReference type="Proteomes" id="UP001144205"/>
    </source>
</evidence>
<feature type="compositionally biased region" description="Pro residues" evidence="1">
    <location>
        <begin position="45"/>
        <end position="57"/>
    </location>
</feature>
<sequence length="88" mass="8825">MAIMLALPGWADEAQPCWHYGAAPGLFDWNQSPSTACRDGASPAPAIPVPPAAPRPGPVAGSGDSAPAAPDTSFTFSGQAYIGVGALF</sequence>
<accession>A0ABQ5LTS7</accession>
<feature type="region of interest" description="Disordered" evidence="1">
    <location>
        <begin position="37"/>
        <end position="71"/>
    </location>
</feature>
<keyword evidence="3" id="KW-1185">Reference proteome</keyword>
<reference evidence="2" key="1">
    <citation type="journal article" date="2023" name="Int. J. Syst. Evol. Microbiol.">
        <title>Sinisalibacter aestuarii sp. nov., isolated from estuarine sediment of the Arakawa River.</title>
        <authorList>
            <person name="Arafat S.T."/>
            <person name="Hirano S."/>
            <person name="Sato A."/>
            <person name="Takeuchi K."/>
            <person name="Yasuda T."/>
            <person name="Terahara T."/>
            <person name="Hamada M."/>
            <person name="Kobayashi T."/>
        </authorList>
    </citation>
    <scope>NUCLEOTIDE SEQUENCE</scope>
    <source>
        <strain evidence="2">B-399</strain>
    </source>
</reference>
<evidence type="ECO:0000313" key="2">
    <source>
        <dbReference type="EMBL" id="GKY87517.1"/>
    </source>
</evidence>
<proteinExistence type="predicted"/>
<comment type="caution">
    <text evidence="2">The sequence shown here is derived from an EMBL/GenBank/DDBJ whole genome shotgun (WGS) entry which is preliminary data.</text>
</comment>
<dbReference type="EMBL" id="BROH01000003">
    <property type="protein sequence ID" value="GKY87517.1"/>
    <property type="molecule type" value="Genomic_DNA"/>
</dbReference>
<organism evidence="2 3">
    <name type="scientific">Sinisalibacter aestuarii</name>
    <dbReference type="NCBI Taxonomy" id="2949426"/>
    <lineage>
        <taxon>Bacteria</taxon>
        <taxon>Pseudomonadati</taxon>
        <taxon>Pseudomonadota</taxon>
        <taxon>Alphaproteobacteria</taxon>
        <taxon>Rhodobacterales</taxon>
        <taxon>Roseobacteraceae</taxon>
        <taxon>Sinisalibacter</taxon>
    </lineage>
</organism>
<protein>
    <submittedName>
        <fullName evidence="2">Uncharacterized protein</fullName>
    </submittedName>
</protein>
<gene>
    <name evidence="2" type="ORF">STA1M1_13860</name>
</gene>
<dbReference type="Proteomes" id="UP001144205">
    <property type="component" value="Unassembled WGS sequence"/>
</dbReference>
<evidence type="ECO:0000256" key="1">
    <source>
        <dbReference type="SAM" id="MobiDB-lite"/>
    </source>
</evidence>